<evidence type="ECO:0000256" key="1">
    <source>
        <dbReference type="ARBA" id="ARBA00022737"/>
    </source>
</evidence>
<dbReference type="InterPro" id="IPR050708">
    <property type="entry name" value="T6SS_VgrG/RHS"/>
</dbReference>
<comment type="caution">
    <text evidence="4">The sequence shown here is derived from an EMBL/GenBank/DDBJ whole genome shotgun (WGS) entry which is preliminary data.</text>
</comment>
<evidence type="ECO:0000256" key="2">
    <source>
        <dbReference type="SAM" id="MobiDB-lite"/>
    </source>
</evidence>
<dbReference type="PANTHER" id="PTHR32305">
    <property type="match status" value="1"/>
</dbReference>
<dbReference type="STRING" id="537013.CLOSTMETH_02421"/>
<dbReference type="EMBL" id="ACEC01000080">
    <property type="protein sequence ID" value="EEG29966.1"/>
    <property type="molecule type" value="Genomic_DNA"/>
</dbReference>
<organism evidence="4 5">
    <name type="scientific">[Clostridium] methylpentosum DSM 5476</name>
    <dbReference type="NCBI Taxonomy" id="537013"/>
    <lineage>
        <taxon>Bacteria</taxon>
        <taxon>Bacillati</taxon>
        <taxon>Bacillota</taxon>
        <taxon>Clostridia</taxon>
        <taxon>Eubacteriales</taxon>
        <taxon>Oscillospiraceae</taxon>
        <taxon>Oscillospiraceae incertae sedis</taxon>
    </lineage>
</organism>
<sequence length="438" mass="47438">YTTGELGEVAAVKTYGYEDANWKDKLTSYNGQTITYDEIGNPTYYYNGLSLDWENGRQLSSGETGAAGGSFSYDYNDAGLRVQKSAGGYGVTDYYYNGDQLLSQVNGNIQMDFLYDDAESLIGFLYNGTAYYYIRNLQNDIIGILDSDGNQVVSYVYDSWGKLISTSGSLVDTIGFQNPFRYRGYYYDQETGWYYLQSRYYDPEIGRFINPDNISLASGSLKSVVNKNMYAYCDNSPIICEDTEGEFWHLVAGAAVGALLSGASQLISNIASGREWHEGMVSAVAVGAVTGFISATGFGPVIQGVGNTLASAGGDILQQGIDKGFNNIDYIQTARVAIKSGISNAAGGILGNKLTKGKRNEATSRIEKGTSRQSRNKPGSAGYKRGTENVAYGTQLQNQARFESSSYGSAVSAGSSAIYNSFSSSNKKGTWCYPGVYI</sequence>
<dbReference type="NCBIfam" id="TIGR03696">
    <property type="entry name" value="Rhs_assc_core"/>
    <property type="match status" value="1"/>
</dbReference>
<protein>
    <submittedName>
        <fullName evidence="4">RHS repeat-associated core domain protein</fullName>
    </submittedName>
</protein>
<feature type="region of interest" description="Disordered" evidence="2">
    <location>
        <begin position="359"/>
        <end position="388"/>
    </location>
</feature>
<dbReference type="AlphaFoldDB" id="C0EEY2"/>
<dbReference type="Gene3D" id="2.180.10.10">
    <property type="entry name" value="RHS repeat-associated core"/>
    <property type="match status" value="1"/>
</dbReference>
<name>C0EEY2_9FIRM</name>
<dbReference type="HOGENOM" id="CLU_626310_0_0_9"/>
<evidence type="ECO:0000313" key="4">
    <source>
        <dbReference type="EMBL" id="EEG29966.1"/>
    </source>
</evidence>
<proteinExistence type="predicted"/>
<dbReference type="eggNOG" id="COG3209">
    <property type="taxonomic scope" value="Bacteria"/>
</dbReference>
<gene>
    <name evidence="4" type="ORF">CLOSTMETH_02421</name>
</gene>
<accession>C0EEY2</accession>
<dbReference type="InterPro" id="IPR056823">
    <property type="entry name" value="TEN-like_YD-shell"/>
</dbReference>
<feature type="compositionally biased region" description="Basic and acidic residues" evidence="2">
    <location>
        <begin position="359"/>
        <end position="370"/>
    </location>
</feature>
<reference evidence="4 5" key="1">
    <citation type="submission" date="2009-01" db="EMBL/GenBank/DDBJ databases">
        <authorList>
            <person name="Fulton L."/>
            <person name="Clifton S."/>
            <person name="Fulton B."/>
            <person name="Xu J."/>
            <person name="Minx P."/>
            <person name="Pepin K.H."/>
            <person name="Johnson M."/>
            <person name="Bhonagiri V."/>
            <person name="Nash W.E."/>
            <person name="Mardis E.R."/>
            <person name="Wilson R.K."/>
        </authorList>
    </citation>
    <scope>NUCLEOTIDE SEQUENCE [LARGE SCALE GENOMIC DNA]</scope>
    <source>
        <strain evidence="4 5">DSM 5476</strain>
    </source>
</reference>
<keyword evidence="5" id="KW-1185">Reference proteome</keyword>
<evidence type="ECO:0000313" key="5">
    <source>
        <dbReference type="Proteomes" id="UP000003340"/>
    </source>
</evidence>
<reference evidence="4 5" key="2">
    <citation type="submission" date="2009-02" db="EMBL/GenBank/DDBJ databases">
        <title>Draft genome sequence of Clostridium methylpentosum (DSM 5476).</title>
        <authorList>
            <person name="Sudarsanam P."/>
            <person name="Ley R."/>
            <person name="Guruge J."/>
            <person name="Turnbaugh P.J."/>
            <person name="Mahowald M."/>
            <person name="Liep D."/>
            <person name="Gordon J."/>
        </authorList>
    </citation>
    <scope>NUCLEOTIDE SEQUENCE [LARGE SCALE GENOMIC DNA]</scope>
    <source>
        <strain evidence="4 5">DSM 5476</strain>
    </source>
</reference>
<dbReference type="PANTHER" id="PTHR32305:SF15">
    <property type="entry name" value="PROTEIN RHSA-RELATED"/>
    <property type="match status" value="1"/>
</dbReference>
<dbReference type="InterPro" id="IPR022385">
    <property type="entry name" value="Rhs_assc_core"/>
</dbReference>
<feature type="non-terminal residue" evidence="4">
    <location>
        <position position="1"/>
    </location>
</feature>
<feature type="domain" description="Teneurin-like YD-shell" evidence="3">
    <location>
        <begin position="70"/>
        <end position="238"/>
    </location>
</feature>
<dbReference type="Pfam" id="PF25023">
    <property type="entry name" value="TEN_YD-shell"/>
    <property type="match status" value="1"/>
</dbReference>
<evidence type="ECO:0000259" key="3">
    <source>
        <dbReference type="Pfam" id="PF25023"/>
    </source>
</evidence>
<keyword evidence="1" id="KW-0677">Repeat</keyword>
<dbReference type="Proteomes" id="UP000003340">
    <property type="component" value="Unassembled WGS sequence"/>
</dbReference>